<dbReference type="EMBL" id="JABBFW010000033">
    <property type="protein sequence ID" value="NML18486.1"/>
    <property type="molecule type" value="Genomic_DNA"/>
</dbReference>
<dbReference type="GO" id="GO:0016787">
    <property type="term" value="F:hydrolase activity"/>
    <property type="evidence" value="ECO:0007669"/>
    <property type="project" value="UniProtKB-KW"/>
</dbReference>
<organism evidence="2 3">
    <name type="scientific">Azohydromonas caseinilytica</name>
    <dbReference type="NCBI Taxonomy" id="2728836"/>
    <lineage>
        <taxon>Bacteria</taxon>
        <taxon>Pseudomonadati</taxon>
        <taxon>Pseudomonadota</taxon>
        <taxon>Betaproteobacteria</taxon>
        <taxon>Burkholderiales</taxon>
        <taxon>Sphaerotilaceae</taxon>
        <taxon>Azohydromonas</taxon>
    </lineage>
</organism>
<dbReference type="Pfam" id="PF12706">
    <property type="entry name" value="Lactamase_B_2"/>
    <property type="match status" value="1"/>
</dbReference>
<dbReference type="InterPro" id="IPR050114">
    <property type="entry name" value="UPF0173_UPF0282_UlaG_hydrolase"/>
</dbReference>
<gene>
    <name evidence="2" type="ORF">HHL10_26295</name>
</gene>
<reference evidence="2 3" key="1">
    <citation type="submission" date="2020-04" db="EMBL/GenBank/DDBJ databases">
        <title>Azohydromonas sp. isolated from soil.</title>
        <authorList>
            <person name="Dahal R.H."/>
        </authorList>
    </citation>
    <scope>NUCLEOTIDE SEQUENCE [LARGE SCALE GENOMIC DNA]</scope>
    <source>
        <strain evidence="2 3">G-1-1-14</strain>
    </source>
</reference>
<keyword evidence="3" id="KW-1185">Reference proteome</keyword>
<evidence type="ECO:0000313" key="2">
    <source>
        <dbReference type="EMBL" id="NML18486.1"/>
    </source>
</evidence>
<comment type="caution">
    <text evidence="2">The sequence shown here is derived from an EMBL/GenBank/DDBJ whole genome shotgun (WGS) entry which is preliminary data.</text>
</comment>
<protein>
    <submittedName>
        <fullName evidence="2">MBL fold metallo-hydrolase</fullName>
    </submittedName>
</protein>
<dbReference type="AlphaFoldDB" id="A0A848FH68"/>
<name>A0A848FH68_9BURK</name>
<evidence type="ECO:0000259" key="1">
    <source>
        <dbReference type="Pfam" id="PF12706"/>
    </source>
</evidence>
<evidence type="ECO:0000313" key="3">
    <source>
        <dbReference type="Proteomes" id="UP000574067"/>
    </source>
</evidence>
<dbReference type="Proteomes" id="UP000574067">
    <property type="component" value="Unassembled WGS sequence"/>
</dbReference>
<sequence>MDRRRCRRLLLSGGLAWLVGGATLPRAQTEAAQPTLKLPLPAPGSAEEGVPGGSVQFIGTATVVLRLGPFTLLTDPNFLHRGDHAHLGYGIHTPRLTEPALGIEQLPPLDAVLLSHYHGDHFDQVAEQKLDKLLPIISTPHAVRQLAERGFRSLHGLHTWQAIELEKGAARLRITALPARHGPPVLYAALPETMGSLVELLAPGGAPAWRLYISGDTLVYDELAEIPRRFPDIDLALLHLGGTRLFGVLLTMDAQQGVQALQLIQPRRAIPIHNDDYPVFKSSLEEFLAAARAAGLQDKVQVLRPGERYSFTVPAQRWR</sequence>
<dbReference type="InterPro" id="IPR036866">
    <property type="entry name" value="RibonucZ/Hydroxyglut_hydro"/>
</dbReference>
<accession>A0A848FH68</accession>
<dbReference type="PANTHER" id="PTHR43546">
    <property type="entry name" value="UPF0173 METAL-DEPENDENT HYDROLASE MJ1163-RELATED"/>
    <property type="match status" value="1"/>
</dbReference>
<dbReference type="InterPro" id="IPR001279">
    <property type="entry name" value="Metallo-B-lactamas"/>
</dbReference>
<dbReference type="SUPFAM" id="SSF56281">
    <property type="entry name" value="Metallo-hydrolase/oxidoreductase"/>
    <property type="match status" value="1"/>
</dbReference>
<keyword evidence="2" id="KW-0378">Hydrolase</keyword>
<proteinExistence type="predicted"/>
<dbReference type="Gene3D" id="3.60.15.10">
    <property type="entry name" value="Ribonuclease Z/Hydroxyacylglutathione hydrolase-like"/>
    <property type="match status" value="1"/>
</dbReference>
<feature type="domain" description="Metallo-beta-lactamase" evidence="1">
    <location>
        <begin position="93"/>
        <end position="273"/>
    </location>
</feature>
<dbReference type="PANTHER" id="PTHR43546:SF7">
    <property type="entry name" value="METALLO-BETA-LACTAMASE DOMAIN-CONTAINING PROTEIN"/>
    <property type="match status" value="1"/>
</dbReference>